<dbReference type="PATRIC" id="fig|1121353.3.peg.1291"/>
<evidence type="ECO:0000313" key="8">
    <source>
        <dbReference type="Proteomes" id="UP000011760"/>
    </source>
</evidence>
<dbReference type="AlphaFoldDB" id="M1UF04"/>
<feature type="domain" description="Glycosyltransferase 2-like" evidence="5">
    <location>
        <begin position="34"/>
        <end position="123"/>
    </location>
</feature>
<dbReference type="InterPro" id="IPR027791">
    <property type="entry name" value="Galactosyl_T_C"/>
</dbReference>
<dbReference type="Gene3D" id="3.90.550.10">
    <property type="entry name" value="Spore Coat Polysaccharide Biosynthesis Protein SpsA, Chain A"/>
    <property type="match status" value="1"/>
</dbReference>
<dbReference type="GO" id="GO:0016757">
    <property type="term" value="F:glycosyltransferase activity"/>
    <property type="evidence" value="ECO:0007669"/>
    <property type="project" value="UniProtKB-KW"/>
</dbReference>
<proteinExistence type="inferred from homology"/>
<evidence type="ECO:0000256" key="4">
    <source>
        <dbReference type="ARBA" id="ARBA00022679"/>
    </source>
</evidence>
<dbReference type="InterPro" id="IPR029044">
    <property type="entry name" value="Nucleotide-diphossugar_trans"/>
</dbReference>
<gene>
    <name evidence="7" type="ORF">H924_06330</name>
</gene>
<dbReference type="KEGG" id="ccn:H924_06330"/>
<dbReference type="Pfam" id="PF00535">
    <property type="entry name" value="Glycos_transf_2"/>
    <property type="match status" value="1"/>
</dbReference>
<evidence type="ECO:0000256" key="1">
    <source>
        <dbReference type="ARBA" id="ARBA00004776"/>
    </source>
</evidence>
<comment type="pathway">
    <text evidence="1">Cell wall biogenesis; cell wall polysaccharide biosynthesis.</text>
</comment>
<sequence>MMWPTWKEINQNMKYAVVTIADDSRQAHVDMQLEGLKKWAQGTPHYRGYIDTDMNLARARNEVAARAVADGVELLIFLDADCIPGPFLIPFYVEAARNWPDEVLCGPVTYLQEPDDRGYQLDTLLELTNPHPARPNLPAGQSRLGTEEEWKLFWSLSFAMSTSAWQDSGGFDEGYAGYGGEDTDFAFSLRAQGKKLRWVGGAHAYHQWHLVSSPPVEHLDDILANATRFHSIWGIWPMEGWLVAFAERGLVKRSDDGWVRT</sequence>
<dbReference type="EMBL" id="CP004354">
    <property type="protein sequence ID" value="AGG66710.1"/>
    <property type="molecule type" value="Genomic_DNA"/>
</dbReference>
<reference evidence="7 8" key="1">
    <citation type="submission" date="2013-02" db="EMBL/GenBank/DDBJ databases">
        <title>The complete genome sequence of Corynebacterium callunae DSM 20147.</title>
        <authorList>
            <person name="Ruckert C."/>
            <person name="Albersmeier A."/>
            <person name="Kalinowski J."/>
        </authorList>
    </citation>
    <scope>NUCLEOTIDE SEQUENCE [LARGE SCALE GENOMIC DNA]</scope>
    <source>
        <strain evidence="7 8">DSM 20147</strain>
    </source>
</reference>
<evidence type="ECO:0000259" key="5">
    <source>
        <dbReference type="Pfam" id="PF00535"/>
    </source>
</evidence>
<dbReference type="STRING" id="1121353.H924_06330"/>
<evidence type="ECO:0000313" key="7">
    <source>
        <dbReference type="EMBL" id="AGG66710.1"/>
    </source>
</evidence>
<evidence type="ECO:0000256" key="3">
    <source>
        <dbReference type="ARBA" id="ARBA00022676"/>
    </source>
</evidence>
<dbReference type="PANTHER" id="PTHR43179">
    <property type="entry name" value="RHAMNOSYLTRANSFERASE WBBL"/>
    <property type="match status" value="1"/>
</dbReference>
<keyword evidence="3" id="KW-0328">Glycosyltransferase</keyword>
<keyword evidence="8" id="KW-1185">Reference proteome</keyword>
<dbReference type="Proteomes" id="UP000011760">
    <property type="component" value="Chromosome"/>
</dbReference>
<name>M1UF04_9CORY</name>
<dbReference type="InterPro" id="IPR001173">
    <property type="entry name" value="Glyco_trans_2-like"/>
</dbReference>
<evidence type="ECO:0008006" key="9">
    <source>
        <dbReference type="Google" id="ProtNLM"/>
    </source>
</evidence>
<comment type="similarity">
    <text evidence="2">Belongs to the glycosyltransferase 2 family.</text>
</comment>
<evidence type="ECO:0000259" key="6">
    <source>
        <dbReference type="Pfam" id="PF02709"/>
    </source>
</evidence>
<protein>
    <recommendedName>
        <fullName evidence="9">Galactosyltransferase C-terminal domain-containing protein</fullName>
    </recommendedName>
</protein>
<keyword evidence="4" id="KW-0808">Transferase</keyword>
<dbReference type="HOGENOM" id="CLU_077127_0_0_11"/>
<accession>M1UF04</accession>
<dbReference type="Pfam" id="PF02709">
    <property type="entry name" value="Glyco_transf_7C"/>
    <property type="match status" value="1"/>
</dbReference>
<evidence type="ECO:0000256" key="2">
    <source>
        <dbReference type="ARBA" id="ARBA00006739"/>
    </source>
</evidence>
<dbReference type="PANTHER" id="PTHR43179:SF12">
    <property type="entry name" value="GALACTOFURANOSYLTRANSFERASE GLFT2"/>
    <property type="match status" value="1"/>
</dbReference>
<feature type="domain" description="Galactosyltransferase C-terminal" evidence="6">
    <location>
        <begin position="146"/>
        <end position="199"/>
    </location>
</feature>
<dbReference type="SUPFAM" id="SSF53448">
    <property type="entry name" value="Nucleotide-diphospho-sugar transferases"/>
    <property type="match status" value="1"/>
</dbReference>
<organism evidence="7 8">
    <name type="scientific">Corynebacterium callunae DSM 20147</name>
    <dbReference type="NCBI Taxonomy" id="1121353"/>
    <lineage>
        <taxon>Bacteria</taxon>
        <taxon>Bacillati</taxon>
        <taxon>Actinomycetota</taxon>
        <taxon>Actinomycetes</taxon>
        <taxon>Mycobacteriales</taxon>
        <taxon>Corynebacteriaceae</taxon>
        <taxon>Corynebacterium</taxon>
    </lineage>
</organism>
<dbReference type="eggNOG" id="COG1216">
    <property type="taxonomic scope" value="Bacteria"/>
</dbReference>